<dbReference type="AlphaFoldDB" id="A0A815IN56"/>
<dbReference type="EMBL" id="CAJNOQ010015895">
    <property type="protein sequence ID" value="CAF1370772.1"/>
    <property type="molecule type" value="Genomic_DNA"/>
</dbReference>
<reference evidence="9" key="1">
    <citation type="submission" date="2021-02" db="EMBL/GenBank/DDBJ databases">
        <authorList>
            <person name="Nowell W R."/>
        </authorList>
    </citation>
    <scope>NUCLEOTIDE SEQUENCE</scope>
</reference>
<keyword evidence="11" id="KW-1185">Reference proteome</keyword>
<protein>
    <recommendedName>
        <fullName evidence="8">Citrate transporter-like domain-containing protein</fullName>
    </recommendedName>
</protein>
<evidence type="ECO:0000313" key="9">
    <source>
        <dbReference type="EMBL" id="CAF1370772.1"/>
    </source>
</evidence>
<sequence length="493" mass="55506">FPIGSTGAVLTGAMLMVICTVLSQDTVYTIIGDKNNLKTIFLLWGMMMISQYFEREKLIDYLLNILFRPGLHFIGCLFRLSIIDACLSALFTNDVACVILTPLILTKWTEQKRDIHELNTLLLCLATMANIGSVLTIFGNPQMALIASKTTSFLRSRLDLKTCVIYIWLPAFICWLLNLCFLVLHYYCSTRLRRNSTDDQKMYGARKMSDATNNEISLDPVDIQHEIYRDEYTLSPKIGNSAGKQQRTQSLPTSTMISRSVSVASFSFHDSDHKGDADSFEPSNSKFFKCLLVFMIIVVIALLFASNDRVSFDIGLVPIGGAIILMVVDCILNHRSPEKIFHRIDWNVLLLFFGIFVWLYGLNSTGIPHLVWNALKLENTDFRQISSTLLLYIFILIGSNIFSNVPLTILVLNEVPPDGDHLNLILYLAFVSTLAGNLTLFGSVANLIVAQKSLATINHRFTFWIYLKFGFITTIILSLVGLFTIYGLTHAIK</sequence>
<feature type="transmembrane region" description="Helical" evidence="7">
    <location>
        <begin position="89"/>
        <end position="106"/>
    </location>
</feature>
<feature type="transmembrane region" description="Helical" evidence="7">
    <location>
        <begin position="287"/>
        <end position="306"/>
    </location>
</feature>
<feature type="transmembrane region" description="Helical" evidence="7">
    <location>
        <begin position="344"/>
        <end position="362"/>
    </location>
</feature>
<feature type="transmembrane region" description="Helical" evidence="7">
    <location>
        <begin position="389"/>
        <end position="412"/>
    </location>
</feature>
<dbReference type="Proteomes" id="UP000663829">
    <property type="component" value="Unassembled WGS sequence"/>
</dbReference>
<keyword evidence="3" id="KW-1003">Cell membrane</keyword>
<comment type="subcellular location">
    <subcellularLocation>
        <location evidence="1">Cell membrane</location>
        <topology evidence="1">Multi-pass membrane protein</topology>
    </subcellularLocation>
</comment>
<feature type="transmembrane region" description="Helical" evidence="7">
    <location>
        <begin position="312"/>
        <end position="332"/>
    </location>
</feature>
<evidence type="ECO:0000259" key="8">
    <source>
        <dbReference type="Pfam" id="PF03600"/>
    </source>
</evidence>
<name>A0A815IN56_9BILA</name>
<dbReference type="OrthoDB" id="442352at2759"/>
<evidence type="ECO:0000256" key="7">
    <source>
        <dbReference type="SAM" id="Phobius"/>
    </source>
</evidence>
<feature type="transmembrane region" description="Helical" evidence="7">
    <location>
        <begin position="461"/>
        <end position="488"/>
    </location>
</feature>
<comment type="caution">
    <text evidence="9">The sequence shown here is derived from an EMBL/GenBank/DDBJ whole genome shotgun (WGS) entry which is preliminary data.</text>
</comment>
<evidence type="ECO:0000256" key="4">
    <source>
        <dbReference type="ARBA" id="ARBA00022692"/>
    </source>
</evidence>
<dbReference type="Pfam" id="PF03600">
    <property type="entry name" value="CitMHS"/>
    <property type="match status" value="1"/>
</dbReference>
<feature type="non-terminal residue" evidence="9">
    <location>
        <position position="1"/>
    </location>
</feature>
<dbReference type="Proteomes" id="UP000681722">
    <property type="component" value="Unassembled WGS sequence"/>
</dbReference>
<dbReference type="GO" id="GO:0005886">
    <property type="term" value="C:plasma membrane"/>
    <property type="evidence" value="ECO:0007669"/>
    <property type="project" value="UniProtKB-SubCell"/>
</dbReference>
<feature type="transmembrane region" description="Helical" evidence="7">
    <location>
        <begin position="118"/>
        <end position="138"/>
    </location>
</feature>
<feature type="transmembrane region" description="Helical" evidence="7">
    <location>
        <begin position="424"/>
        <end position="449"/>
    </location>
</feature>
<feature type="domain" description="Citrate transporter-like" evidence="8">
    <location>
        <begin position="3"/>
        <end position="412"/>
    </location>
</feature>
<keyword evidence="2" id="KW-0813">Transport</keyword>
<evidence type="ECO:0000313" key="11">
    <source>
        <dbReference type="Proteomes" id="UP000663829"/>
    </source>
</evidence>
<feature type="transmembrane region" description="Helical" evidence="7">
    <location>
        <begin position="165"/>
        <end position="187"/>
    </location>
</feature>
<dbReference type="GO" id="GO:0055085">
    <property type="term" value="P:transmembrane transport"/>
    <property type="evidence" value="ECO:0007669"/>
    <property type="project" value="InterPro"/>
</dbReference>
<evidence type="ECO:0000256" key="2">
    <source>
        <dbReference type="ARBA" id="ARBA00022448"/>
    </source>
</evidence>
<evidence type="ECO:0000313" key="10">
    <source>
        <dbReference type="EMBL" id="CAF4256905.1"/>
    </source>
</evidence>
<dbReference type="PANTHER" id="PTHR43302:SF5">
    <property type="entry name" value="TRANSPORTER ARSB-RELATED"/>
    <property type="match status" value="1"/>
</dbReference>
<accession>A0A815IN56</accession>
<dbReference type="EMBL" id="CAJOBC010075362">
    <property type="protein sequence ID" value="CAF4256905.1"/>
    <property type="molecule type" value="Genomic_DNA"/>
</dbReference>
<evidence type="ECO:0000256" key="6">
    <source>
        <dbReference type="ARBA" id="ARBA00023136"/>
    </source>
</evidence>
<evidence type="ECO:0000256" key="3">
    <source>
        <dbReference type="ARBA" id="ARBA00022475"/>
    </source>
</evidence>
<dbReference type="InterPro" id="IPR004680">
    <property type="entry name" value="Cit_transptr-like_dom"/>
</dbReference>
<organism evidence="9 11">
    <name type="scientific">Didymodactylos carnosus</name>
    <dbReference type="NCBI Taxonomy" id="1234261"/>
    <lineage>
        <taxon>Eukaryota</taxon>
        <taxon>Metazoa</taxon>
        <taxon>Spiralia</taxon>
        <taxon>Gnathifera</taxon>
        <taxon>Rotifera</taxon>
        <taxon>Eurotatoria</taxon>
        <taxon>Bdelloidea</taxon>
        <taxon>Philodinida</taxon>
        <taxon>Philodinidae</taxon>
        <taxon>Didymodactylos</taxon>
    </lineage>
</organism>
<keyword evidence="4 7" id="KW-0812">Transmembrane</keyword>
<proteinExistence type="predicted"/>
<gene>
    <name evidence="9" type="ORF">GPM918_LOCUS31845</name>
    <name evidence="10" type="ORF">SRO942_LOCUS32498</name>
</gene>
<keyword evidence="6 7" id="KW-0472">Membrane</keyword>
<feature type="transmembrane region" description="Helical" evidence="7">
    <location>
        <begin position="65"/>
        <end position="83"/>
    </location>
</feature>
<keyword evidence="5 7" id="KW-1133">Transmembrane helix</keyword>
<feature type="transmembrane region" description="Helical" evidence="7">
    <location>
        <begin position="7"/>
        <end position="31"/>
    </location>
</feature>
<evidence type="ECO:0000256" key="5">
    <source>
        <dbReference type="ARBA" id="ARBA00022989"/>
    </source>
</evidence>
<evidence type="ECO:0000256" key="1">
    <source>
        <dbReference type="ARBA" id="ARBA00004651"/>
    </source>
</evidence>
<dbReference type="PANTHER" id="PTHR43302">
    <property type="entry name" value="TRANSPORTER ARSB-RELATED"/>
    <property type="match status" value="1"/>
</dbReference>